<dbReference type="KEGG" id="hfv:R50_0588"/>
<keyword evidence="1" id="KW-0472">Membrane</keyword>
<keyword evidence="3" id="KW-1185">Reference proteome</keyword>
<keyword evidence="1" id="KW-1133">Transmembrane helix</keyword>
<evidence type="ECO:0008006" key="4">
    <source>
        <dbReference type="Google" id="ProtNLM"/>
    </source>
</evidence>
<evidence type="ECO:0000313" key="2">
    <source>
        <dbReference type="EMBL" id="CAB1128094.1"/>
    </source>
</evidence>
<feature type="transmembrane region" description="Helical" evidence="1">
    <location>
        <begin position="265"/>
        <end position="285"/>
    </location>
</feature>
<feature type="transmembrane region" description="Helical" evidence="1">
    <location>
        <begin position="292"/>
        <end position="314"/>
    </location>
</feature>
<sequence>MWWALFDNEWRKLWARRGRLLVAGTLALAALTVFATWRGQAAQEANLRQQAALNARALAALRARAAAAPPAQQTLIHEQEAAMAANLVNLEGVPVRQQLQEDRRLARHAPRGQAGALEETVALDRYRLAHGIIRLRPWHTGAWRLAGLVLTGPAILGYALLALGVTADLVAGEVQDGTLSFLFLHGQRRGAIYLAKLATGITAGWGSLAGGSLLTWLGAALLVGTGSPWAPHVVGARLVKVTGSFPPVQPAGPPFPILPQWAFDLWALVLALVAAGVWVAVVLALSRLTRSVTVTLVLGTAGLIGGLFLSLAGWAGLLSPTVHLAPMADWDGSTAGVCGIPAAGLPLGLGVLAGWGLAALAYGWSRFGRLEP</sequence>
<proteinExistence type="predicted"/>
<keyword evidence="1" id="KW-0812">Transmembrane</keyword>
<reference evidence="2 3" key="1">
    <citation type="submission" date="2020-02" db="EMBL/GenBank/DDBJ databases">
        <authorList>
            <person name="Hogendoorn C."/>
        </authorList>
    </citation>
    <scope>NUCLEOTIDE SEQUENCE [LARGE SCALE GENOMIC DNA]</scope>
    <source>
        <strain evidence="2">R501</strain>
    </source>
</reference>
<dbReference type="GO" id="GO:0005886">
    <property type="term" value="C:plasma membrane"/>
    <property type="evidence" value="ECO:0007669"/>
    <property type="project" value="UniProtKB-SubCell"/>
</dbReference>
<protein>
    <recommendedName>
        <fullName evidence="4">ABC transporter permease</fullName>
    </recommendedName>
</protein>
<dbReference type="GO" id="GO:0140359">
    <property type="term" value="F:ABC-type transporter activity"/>
    <property type="evidence" value="ECO:0007669"/>
    <property type="project" value="InterPro"/>
</dbReference>
<dbReference type="PANTHER" id="PTHR43471">
    <property type="entry name" value="ABC TRANSPORTER PERMEASE"/>
    <property type="match status" value="1"/>
</dbReference>
<accession>A0A6F8ZEI0</accession>
<name>A0A6F8ZEI0_9FIRM</name>
<dbReference type="EMBL" id="LR778114">
    <property type="protein sequence ID" value="CAB1128094.1"/>
    <property type="molecule type" value="Genomic_DNA"/>
</dbReference>
<feature type="transmembrane region" description="Helical" evidence="1">
    <location>
        <begin position="334"/>
        <end position="362"/>
    </location>
</feature>
<dbReference type="PANTHER" id="PTHR43471:SF1">
    <property type="entry name" value="ABC TRANSPORTER PERMEASE PROTEIN NOSY-RELATED"/>
    <property type="match status" value="1"/>
</dbReference>
<organism evidence="2 3">
    <name type="scientific">Candidatus Hydrogenisulfobacillus filiaventi</name>
    <dbReference type="NCBI Taxonomy" id="2707344"/>
    <lineage>
        <taxon>Bacteria</taxon>
        <taxon>Bacillati</taxon>
        <taxon>Bacillota</taxon>
        <taxon>Clostridia</taxon>
        <taxon>Eubacteriales</taxon>
        <taxon>Clostridiales Family XVII. Incertae Sedis</taxon>
        <taxon>Candidatus Hydrogenisulfobacillus</taxon>
    </lineage>
</organism>
<evidence type="ECO:0000256" key="1">
    <source>
        <dbReference type="SAM" id="Phobius"/>
    </source>
</evidence>
<evidence type="ECO:0000313" key="3">
    <source>
        <dbReference type="Proteomes" id="UP000503399"/>
    </source>
</evidence>
<dbReference type="Proteomes" id="UP000503399">
    <property type="component" value="Chromosome"/>
</dbReference>
<dbReference type="Pfam" id="PF12679">
    <property type="entry name" value="ABC2_membrane_2"/>
    <property type="match status" value="1"/>
</dbReference>
<gene>
    <name evidence="2" type="ORF">R50_0588</name>
</gene>
<dbReference type="AlphaFoldDB" id="A0A6F8ZEI0"/>